<proteinExistence type="predicted"/>
<comment type="caution">
    <text evidence="1">The sequence shown here is derived from an EMBL/GenBank/DDBJ whole genome shotgun (WGS) entry which is preliminary data.</text>
</comment>
<dbReference type="EMBL" id="DXBP01000059">
    <property type="protein sequence ID" value="HIZ42921.1"/>
    <property type="molecule type" value="Genomic_DNA"/>
</dbReference>
<protein>
    <submittedName>
        <fullName evidence="1">Uncharacterized protein</fullName>
    </submittedName>
</protein>
<organism evidence="1 2">
    <name type="scientific">Candidatus Gemmiger excrementigallinarum</name>
    <dbReference type="NCBI Taxonomy" id="2838609"/>
    <lineage>
        <taxon>Bacteria</taxon>
        <taxon>Bacillati</taxon>
        <taxon>Bacillota</taxon>
        <taxon>Clostridia</taxon>
        <taxon>Eubacteriales</taxon>
        <taxon>Gemmiger</taxon>
    </lineage>
</organism>
<dbReference type="Proteomes" id="UP000824048">
    <property type="component" value="Unassembled WGS sequence"/>
</dbReference>
<reference evidence="1" key="1">
    <citation type="journal article" date="2021" name="PeerJ">
        <title>Extensive microbial diversity within the chicken gut microbiome revealed by metagenomics and culture.</title>
        <authorList>
            <person name="Gilroy R."/>
            <person name="Ravi A."/>
            <person name="Getino M."/>
            <person name="Pursley I."/>
            <person name="Horton D.L."/>
            <person name="Alikhan N.F."/>
            <person name="Baker D."/>
            <person name="Gharbi K."/>
            <person name="Hall N."/>
            <person name="Watson M."/>
            <person name="Adriaenssens E.M."/>
            <person name="Foster-Nyarko E."/>
            <person name="Jarju S."/>
            <person name="Secka A."/>
            <person name="Antonio M."/>
            <person name="Oren A."/>
            <person name="Chaudhuri R.R."/>
            <person name="La Ragione R."/>
            <person name="Hildebrand F."/>
            <person name="Pallen M.J."/>
        </authorList>
    </citation>
    <scope>NUCLEOTIDE SEQUENCE</scope>
    <source>
        <strain evidence="1">ChiSxjej1B13-11774</strain>
    </source>
</reference>
<evidence type="ECO:0000313" key="2">
    <source>
        <dbReference type="Proteomes" id="UP000824048"/>
    </source>
</evidence>
<dbReference type="AlphaFoldDB" id="A0A9D2JAS1"/>
<evidence type="ECO:0000313" key="1">
    <source>
        <dbReference type="EMBL" id="HIZ42921.1"/>
    </source>
</evidence>
<name>A0A9D2JAS1_9FIRM</name>
<sequence length="54" mass="5746">MDDNQLVKELVANVVKTVNGSCLPLAVKALALENVLLRIQLAELNAKKGDDADA</sequence>
<reference evidence="1" key="2">
    <citation type="submission" date="2021-04" db="EMBL/GenBank/DDBJ databases">
        <authorList>
            <person name="Gilroy R."/>
        </authorList>
    </citation>
    <scope>NUCLEOTIDE SEQUENCE</scope>
    <source>
        <strain evidence="1">ChiSxjej1B13-11774</strain>
    </source>
</reference>
<accession>A0A9D2JAS1</accession>
<gene>
    <name evidence="1" type="ORF">H9811_10235</name>
</gene>